<name>A0A5D2CDE9_GOSDA</name>
<dbReference type="Proteomes" id="UP000323506">
    <property type="component" value="Chromosome D06"/>
</dbReference>
<dbReference type="SMART" id="SM00757">
    <property type="entry name" value="CRA"/>
    <property type="match status" value="1"/>
</dbReference>
<dbReference type="InterPro" id="IPR006595">
    <property type="entry name" value="CTLH_C"/>
</dbReference>
<dbReference type="EMBL" id="CM017706">
    <property type="protein sequence ID" value="TYG66333.1"/>
    <property type="molecule type" value="Genomic_DNA"/>
</dbReference>
<protein>
    <recommendedName>
        <fullName evidence="1">CTLH domain-containing protein</fullName>
    </recommendedName>
</protein>
<evidence type="ECO:0000259" key="1">
    <source>
        <dbReference type="PROSITE" id="PS50897"/>
    </source>
</evidence>
<dbReference type="InterPro" id="IPR013144">
    <property type="entry name" value="CRA_dom"/>
</dbReference>
<proteinExistence type="predicted"/>
<gene>
    <name evidence="2" type="ORF">ES288_D06G259700v1</name>
</gene>
<dbReference type="PANTHER" id="PTHR12864">
    <property type="entry name" value="RAN BINDING PROTEIN 9-RELATED"/>
    <property type="match status" value="1"/>
</dbReference>
<dbReference type="SMART" id="SM00667">
    <property type="entry name" value="LisH"/>
    <property type="match status" value="1"/>
</dbReference>
<organism evidence="2 3">
    <name type="scientific">Gossypium darwinii</name>
    <name type="common">Darwin's cotton</name>
    <name type="synonym">Gossypium barbadense var. darwinii</name>
    <dbReference type="NCBI Taxonomy" id="34276"/>
    <lineage>
        <taxon>Eukaryota</taxon>
        <taxon>Viridiplantae</taxon>
        <taxon>Streptophyta</taxon>
        <taxon>Embryophyta</taxon>
        <taxon>Tracheophyta</taxon>
        <taxon>Spermatophyta</taxon>
        <taxon>Magnoliopsida</taxon>
        <taxon>eudicotyledons</taxon>
        <taxon>Gunneridae</taxon>
        <taxon>Pentapetalae</taxon>
        <taxon>rosids</taxon>
        <taxon>malvids</taxon>
        <taxon>Malvales</taxon>
        <taxon>Malvaceae</taxon>
        <taxon>Malvoideae</taxon>
        <taxon>Gossypium</taxon>
    </lineage>
</organism>
<dbReference type="SMART" id="SM00668">
    <property type="entry name" value="CTLH"/>
    <property type="match status" value="1"/>
</dbReference>
<dbReference type="Pfam" id="PF08513">
    <property type="entry name" value="LisH"/>
    <property type="match status" value="1"/>
</dbReference>
<dbReference type="InterPro" id="IPR050618">
    <property type="entry name" value="Ubq-SigPath_Reg"/>
</dbReference>
<accession>A0A5D2CDE9</accession>
<dbReference type="InterPro" id="IPR024964">
    <property type="entry name" value="CTLH/CRA"/>
</dbReference>
<dbReference type="PROSITE" id="PS50897">
    <property type="entry name" value="CTLH"/>
    <property type="match status" value="1"/>
</dbReference>
<dbReference type="InterPro" id="IPR006594">
    <property type="entry name" value="LisH"/>
</dbReference>
<sequence length="243" mass="28215">MSLFWVMIPQLAEIQEQMASSKKVIMREEWEKRLNHIRIRKEDMNKLVMNFLVTEGYAEAVAKFRMETGTEPDMDVAMIMDRMAVKEAVQCGNVEDAIEKVNDLNPEILDTNPELFFHLQQQRLIELIRNEKIEEALEFAQEELAPRGEENQSFLEELERTISLLVFKDVSNCPVRELLDSSQRLKTANEVNAAILTSQSHEKDPKLHSLLKMLIWAQNQLDEKATYPRIKDFLKATLENPAV</sequence>
<dbReference type="EMBL" id="CM017706">
    <property type="protein sequence ID" value="TYG66335.1"/>
    <property type="molecule type" value="Genomic_DNA"/>
</dbReference>
<keyword evidence="3" id="KW-1185">Reference proteome</keyword>
<dbReference type="EMBL" id="CM017706">
    <property type="protein sequence ID" value="TYG66334.1"/>
    <property type="molecule type" value="Genomic_DNA"/>
</dbReference>
<dbReference type="PROSITE" id="PS50896">
    <property type="entry name" value="LISH"/>
    <property type="match status" value="1"/>
</dbReference>
<dbReference type="Pfam" id="PF10607">
    <property type="entry name" value="CTLH"/>
    <property type="match status" value="1"/>
</dbReference>
<reference evidence="2 3" key="1">
    <citation type="submission" date="2019-06" db="EMBL/GenBank/DDBJ databases">
        <title>WGS assembly of Gossypium darwinii.</title>
        <authorList>
            <person name="Chen Z.J."/>
            <person name="Sreedasyam A."/>
            <person name="Ando A."/>
            <person name="Song Q."/>
            <person name="De L."/>
            <person name="Hulse-Kemp A."/>
            <person name="Ding M."/>
            <person name="Ye W."/>
            <person name="Kirkbride R."/>
            <person name="Jenkins J."/>
            <person name="Plott C."/>
            <person name="Lovell J."/>
            <person name="Lin Y.-M."/>
            <person name="Vaughn R."/>
            <person name="Liu B."/>
            <person name="Li W."/>
            <person name="Simpson S."/>
            <person name="Scheffler B."/>
            <person name="Saski C."/>
            <person name="Grover C."/>
            <person name="Hu G."/>
            <person name="Conover J."/>
            <person name="Carlson J."/>
            <person name="Shu S."/>
            <person name="Boston L."/>
            <person name="Williams M."/>
            <person name="Peterson D."/>
            <person name="Mcgee K."/>
            <person name="Jones D."/>
            <person name="Wendel J."/>
            <person name="Stelly D."/>
            <person name="Grimwood J."/>
            <person name="Schmutz J."/>
        </authorList>
    </citation>
    <scope>NUCLEOTIDE SEQUENCE [LARGE SCALE GENOMIC DNA]</scope>
    <source>
        <strain evidence="2">1808015.09</strain>
    </source>
</reference>
<evidence type="ECO:0000313" key="2">
    <source>
        <dbReference type="EMBL" id="TYG66335.1"/>
    </source>
</evidence>
<evidence type="ECO:0000313" key="3">
    <source>
        <dbReference type="Proteomes" id="UP000323506"/>
    </source>
</evidence>
<feature type="domain" description="CTLH" evidence="1">
    <location>
        <begin position="78"/>
        <end position="135"/>
    </location>
</feature>
<dbReference type="AlphaFoldDB" id="A0A5D2CDE9"/>